<dbReference type="SUPFAM" id="SSF81345">
    <property type="entry name" value="ABC transporter involved in vitamin B12 uptake, BtuC"/>
    <property type="match status" value="1"/>
</dbReference>
<dbReference type="InterPro" id="IPR037294">
    <property type="entry name" value="ABC_BtuC-like"/>
</dbReference>
<dbReference type="AlphaFoldDB" id="A0A0H2VIY0"/>
<evidence type="ECO:0000256" key="10">
    <source>
        <dbReference type="ARBA" id="ARBA00031149"/>
    </source>
</evidence>
<dbReference type="CDD" id="cd06550">
    <property type="entry name" value="TM_ABC_iron-siderophores_like"/>
    <property type="match status" value="1"/>
</dbReference>
<dbReference type="Proteomes" id="UP000001411">
    <property type="component" value="Chromosome"/>
</dbReference>
<comment type="subcellular location">
    <subcellularLocation>
        <location evidence="1">Cell membrane</location>
        <topology evidence="1">Multi-pass membrane protein</topology>
    </subcellularLocation>
</comment>
<reference evidence="13 14" key="1">
    <citation type="journal article" date="2003" name="Mol. Microbiol.">
        <title>Genome-based analysis of virulence genes in a non-biofilm-forming Staphylococcus epidermidis strain (ATCC 12228).</title>
        <authorList>
            <person name="Zhang Y.Q."/>
            <person name="Ren S.X."/>
            <person name="Li H.L."/>
            <person name="Wang Y.X."/>
            <person name="Fu G."/>
            <person name="Yang J."/>
            <person name="Qin Z.Q."/>
            <person name="Miao Y.G."/>
            <person name="Wang W.Y."/>
            <person name="Chen R.S."/>
            <person name="Shen Y."/>
            <person name="Chen Z."/>
            <person name="Yuan Z.H."/>
            <person name="Zhao G.P."/>
            <person name="Qu D."/>
            <person name="Danchin A."/>
            <person name="Wen Y.M."/>
        </authorList>
    </citation>
    <scope>NUCLEOTIDE SEQUENCE [LARGE SCALE GENOMIC DNA]</scope>
    <source>
        <strain evidence="14">ATCC 12228 / FDA PCI 1200</strain>
    </source>
</reference>
<evidence type="ECO:0000256" key="4">
    <source>
        <dbReference type="ARBA" id="ARBA00022448"/>
    </source>
</evidence>
<name>A0A0H2VIY0_STAES</name>
<dbReference type="GeneID" id="50018128"/>
<organism evidence="13 14">
    <name type="scientific">Staphylococcus epidermidis (strain ATCC 12228 / FDA PCI 1200)</name>
    <dbReference type="NCBI Taxonomy" id="176280"/>
    <lineage>
        <taxon>Bacteria</taxon>
        <taxon>Bacillati</taxon>
        <taxon>Bacillota</taxon>
        <taxon>Bacilli</taxon>
        <taxon>Bacillales</taxon>
        <taxon>Staphylococcaceae</taxon>
        <taxon>Staphylococcus</taxon>
    </lineage>
</organism>
<evidence type="ECO:0000313" key="13">
    <source>
        <dbReference type="EMBL" id="AAO05408.1"/>
    </source>
</evidence>
<feature type="transmembrane region" description="Helical" evidence="12">
    <location>
        <begin position="129"/>
        <end position="148"/>
    </location>
</feature>
<keyword evidence="5" id="KW-1003">Cell membrane</keyword>
<keyword evidence="8 12" id="KW-0472">Membrane</keyword>
<evidence type="ECO:0000256" key="3">
    <source>
        <dbReference type="ARBA" id="ARBA00018524"/>
    </source>
</evidence>
<feature type="transmembrane region" description="Helical" evidence="12">
    <location>
        <begin position="245"/>
        <end position="275"/>
    </location>
</feature>
<evidence type="ECO:0000256" key="9">
    <source>
        <dbReference type="ARBA" id="ARBA00025320"/>
    </source>
</evidence>
<dbReference type="FunFam" id="1.10.3470.10:FF:000001">
    <property type="entry name" value="Vitamin B12 ABC transporter permease BtuC"/>
    <property type="match status" value="1"/>
</dbReference>
<dbReference type="Pfam" id="PF01032">
    <property type="entry name" value="FecCD"/>
    <property type="match status" value="1"/>
</dbReference>
<dbReference type="eggNOG" id="COG0609">
    <property type="taxonomic scope" value="Bacteria"/>
</dbReference>
<accession>A0A0H2VIY0</accession>
<dbReference type="RefSeq" id="WP_001832732.1">
    <property type="nucleotide sequence ID" value="NC_004461.1"/>
</dbReference>
<feature type="transmembrane region" description="Helical" evidence="12">
    <location>
        <begin position="21"/>
        <end position="41"/>
    </location>
</feature>
<dbReference type="EMBL" id="AE015929">
    <property type="protein sequence ID" value="AAO05408.1"/>
    <property type="molecule type" value="Genomic_DNA"/>
</dbReference>
<dbReference type="PATRIC" id="fig|176280.10.peg.1725"/>
<evidence type="ECO:0000256" key="1">
    <source>
        <dbReference type="ARBA" id="ARBA00004651"/>
    </source>
</evidence>
<keyword evidence="7 12" id="KW-1133">Transmembrane helix</keyword>
<evidence type="ECO:0000313" key="14">
    <source>
        <dbReference type="Proteomes" id="UP000001411"/>
    </source>
</evidence>
<sequence>MTMVNKDSQSAIEQKKKKRTTLTFIVGVCLLFISVYLNLAIGSSKIQFNDILSYVTGHTNTKATFLIHNVRMPRMLAGLIIGGALAIAGLLMQAITKNPLASPQIFGVNAGASFVIVLITVLIPSLGSYSTILAIIGAFLGGFTVYTLSGSTKSITPIKLALAGMAIHLFFSSMTQGIIILNEDSNDTVMFWLVGSLAGIKWQQIIFILPFLLLAIFVTIFMGRQLTILELGDDIARGLGQRTEIVRMIVGILVVVLAGVSVSIAGPIGFVGLIVPHIVKRYINKNYVLMIPLTFIFGATLLLISDVLCRLITYPFESPVGIVTSFVGAFYFLFITVRGVNRI</sequence>
<protein>
    <recommendedName>
        <fullName evidence="3">Probable heme-iron transport system permease protein IsdF</fullName>
    </recommendedName>
    <alternativeName>
        <fullName evidence="11">Iron-regulated surface determinant protein F</fullName>
    </alternativeName>
    <alternativeName>
        <fullName evidence="10">Staphylococcal iron-regulated protein G</fullName>
    </alternativeName>
</protein>
<dbReference type="InterPro" id="IPR000522">
    <property type="entry name" value="ABC_transptr_permease_BtuC"/>
</dbReference>
<proteinExistence type="inferred from homology"/>
<gene>
    <name evidence="13" type="ordered locus">SE_1767</name>
</gene>
<feature type="transmembrane region" description="Helical" evidence="12">
    <location>
        <begin position="105"/>
        <end position="123"/>
    </location>
</feature>
<keyword evidence="4" id="KW-0813">Transport</keyword>
<feature type="transmembrane region" description="Helical" evidence="12">
    <location>
        <begin position="75"/>
        <end position="93"/>
    </location>
</feature>
<dbReference type="Gene3D" id="1.10.3470.10">
    <property type="entry name" value="ABC transporter involved in vitamin B12 uptake, BtuC"/>
    <property type="match status" value="1"/>
</dbReference>
<evidence type="ECO:0000256" key="5">
    <source>
        <dbReference type="ARBA" id="ARBA00022475"/>
    </source>
</evidence>
<dbReference type="KEGG" id="sep:SE_1767"/>
<dbReference type="PANTHER" id="PTHR30472">
    <property type="entry name" value="FERRIC ENTEROBACTIN TRANSPORT SYSTEM PERMEASE PROTEIN"/>
    <property type="match status" value="1"/>
</dbReference>
<dbReference type="GO" id="GO:0033214">
    <property type="term" value="P:siderophore-iron import into cell"/>
    <property type="evidence" value="ECO:0007669"/>
    <property type="project" value="TreeGrafter"/>
</dbReference>
<feature type="transmembrane region" description="Helical" evidence="12">
    <location>
        <begin position="160"/>
        <end position="182"/>
    </location>
</feature>
<dbReference type="GO" id="GO:0022857">
    <property type="term" value="F:transmembrane transporter activity"/>
    <property type="evidence" value="ECO:0007669"/>
    <property type="project" value="InterPro"/>
</dbReference>
<feature type="transmembrane region" description="Helical" evidence="12">
    <location>
        <begin position="287"/>
        <end position="308"/>
    </location>
</feature>
<dbReference type="HOGENOM" id="CLU_013016_1_0_9"/>
<dbReference type="GO" id="GO:0005886">
    <property type="term" value="C:plasma membrane"/>
    <property type="evidence" value="ECO:0007669"/>
    <property type="project" value="UniProtKB-SubCell"/>
</dbReference>
<evidence type="ECO:0000256" key="11">
    <source>
        <dbReference type="ARBA" id="ARBA00031465"/>
    </source>
</evidence>
<dbReference type="PANTHER" id="PTHR30472:SF1">
    <property type="entry name" value="FE(3+) DICITRATE TRANSPORT SYSTEM PERMEASE PROTEIN FECC-RELATED"/>
    <property type="match status" value="1"/>
</dbReference>
<keyword evidence="6 12" id="KW-0812">Transmembrane</keyword>
<feature type="transmembrane region" description="Helical" evidence="12">
    <location>
        <begin position="320"/>
        <end position="340"/>
    </location>
</feature>
<dbReference type="OrthoDB" id="9811721at2"/>
<evidence type="ECO:0000256" key="7">
    <source>
        <dbReference type="ARBA" id="ARBA00022989"/>
    </source>
</evidence>
<evidence type="ECO:0000256" key="6">
    <source>
        <dbReference type="ARBA" id="ARBA00022692"/>
    </source>
</evidence>
<evidence type="ECO:0000256" key="12">
    <source>
        <dbReference type="SAM" id="Phobius"/>
    </source>
</evidence>
<comment type="similarity">
    <text evidence="2">Belongs to the binding-protein-dependent transport system permease family. FecCD subfamily.</text>
</comment>
<evidence type="ECO:0000256" key="2">
    <source>
        <dbReference type="ARBA" id="ARBA00007935"/>
    </source>
</evidence>
<feature type="transmembrane region" description="Helical" evidence="12">
    <location>
        <begin position="202"/>
        <end position="224"/>
    </location>
</feature>
<evidence type="ECO:0000256" key="8">
    <source>
        <dbReference type="ARBA" id="ARBA00023136"/>
    </source>
</evidence>
<comment type="function">
    <text evidence="9">Part of the binding-protein-dependent transport system for heme-iron. Responsible for the translocation of the substrate across the membrane.</text>
</comment>